<keyword evidence="6" id="KW-1185">Reference proteome</keyword>
<dbReference type="SUPFAM" id="SSF51430">
    <property type="entry name" value="NAD(P)-linked oxidoreductase"/>
    <property type="match status" value="1"/>
</dbReference>
<feature type="domain" description="NADP-dependent oxidoreductase" evidence="4">
    <location>
        <begin position="27"/>
        <end position="178"/>
    </location>
</feature>
<dbReference type="AlphaFoldDB" id="A0A1Y1IAU3"/>
<dbReference type="PANTHER" id="PTHR43827">
    <property type="entry name" value="2,5-DIKETO-D-GLUCONIC ACID REDUCTASE"/>
    <property type="match status" value="1"/>
</dbReference>
<organism evidence="5 6">
    <name type="scientific">Klebsormidium nitens</name>
    <name type="common">Green alga</name>
    <name type="synonym">Ulothrix nitens</name>
    <dbReference type="NCBI Taxonomy" id="105231"/>
    <lineage>
        <taxon>Eukaryota</taxon>
        <taxon>Viridiplantae</taxon>
        <taxon>Streptophyta</taxon>
        <taxon>Klebsormidiophyceae</taxon>
        <taxon>Klebsormidiales</taxon>
        <taxon>Klebsormidiaceae</taxon>
        <taxon>Klebsormidium</taxon>
    </lineage>
</organism>
<name>A0A1Y1IAU3_KLENI</name>
<evidence type="ECO:0000256" key="2">
    <source>
        <dbReference type="PIRSR" id="PIRSR000097-2"/>
    </source>
</evidence>
<dbReference type="STRING" id="105231.A0A1Y1IAU3"/>
<feature type="active site" description="Proton donor" evidence="1">
    <location>
        <position position="62"/>
    </location>
</feature>
<feature type="site" description="Lowers pKa of active site Tyr" evidence="3">
    <location>
        <position position="87"/>
    </location>
</feature>
<evidence type="ECO:0000256" key="3">
    <source>
        <dbReference type="PIRSR" id="PIRSR000097-3"/>
    </source>
</evidence>
<dbReference type="Pfam" id="PF00248">
    <property type="entry name" value="Aldo_ket_red"/>
    <property type="match status" value="2"/>
</dbReference>
<dbReference type="InterPro" id="IPR018170">
    <property type="entry name" value="Aldo/ket_reductase_CS"/>
</dbReference>
<sequence length="327" mass="36790">MANANEPPGGYAEIANPPQNTVVKIPRLGFGTYQIPPGYETEQAVSAALKVGYRHIDTAAVYQNEESVGAAIKKSGLPREELFVTTKLWNSDHGFERTLHAFGRSLHKLELDYVDLYLVHAPGSPRTRDETWRAMESILEAGKARAVGVSNFGVKHLEHLLKICNYRPAVNQVRTRVARLTSDLSPPFLECYRALRIVFDYRPADNQIELHPYNQRKDIVGYCRENGIALEAYAPLTRGRKLNDPPLVEIAKKYHKATAQILIRWGLQKGFIVIAKSTNRERMKMNLEASLSQLPVTDFEIGPDDMAKLDALDEKLVTDIWDPTAEP</sequence>
<protein>
    <submittedName>
        <fullName evidence="5">Aldo/keto reductase family protein</fullName>
    </submittedName>
</protein>
<dbReference type="PROSITE" id="PS00062">
    <property type="entry name" value="ALDOKETO_REDUCTASE_2"/>
    <property type="match status" value="1"/>
</dbReference>
<dbReference type="GO" id="GO:0016491">
    <property type="term" value="F:oxidoreductase activity"/>
    <property type="evidence" value="ECO:0007669"/>
    <property type="project" value="InterPro"/>
</dbReference>
<dbReference type="Proteomes" id="UP000054558">
    <property type="component" value="Unassembled WGS sequence"/>
</dbReference>
<evidence type="ECO:0000256" key="1">
    <source>
        <dbReference type="PIRSR" id="PIRSR000097-1"/>
    </source>
</evidence>
<feature type="domain" description="NADP-dependent oxidoreductase" evidence="4">
    <location>
        <begin position="200"/>
        <end position="299"/>
    </location>
</feature>
<gene>
    <name evidence="5" type="ORF">KFL_002960040</name>
</gene>
<accession>A0A1Y1IAU3</accession>
<dbReference type="PROSITE" id="PS00798">
    <property type="entry name" value="ALDOKETO_REDUCTASE_1"/>
    <property type="match status" value="1"/>
</dbReference>
<dbReference type="InterPro" id="IPR023210">
    <property type="entry name" value="NADP_OxRdtase_dom"/>
</dbReference>
<proteinExistence type="predicted"/>
<evidence type="ECO:0000313" key="6">
    <source>
        <dbReference type="Proteomes" id="UP000054558"/>
    </source>
</evidence>
<dbReference type="CDD" id="cd19071">
    <property type="entry name" value="AKR_AKR1-5-like"/>
    <property type="match status" value="1"/>
</dbReference>
<evidence type="ECO:0000259" key="4">
    <source>
        <dbReference type="Pfam" id="PF00248"/>
    </source>
</evidence>
<dbReference type="OrthoDB" id="416253at2759"/>
<dbReference type="Gene3D" id="3.20.20.100">
    <property type="entry name" value="NADP-dependent oxidoreductase domain"/>
    <property type="match status" value="1"/>
</dbReference>
<dbReference type="InterPro" id="IPR020471">
    <property type="entry name" value="AKR"/>
</dbReference>
<dbReference type="PIRSF" id="PIRSF000097">
    <property type="entry name" value="AKR"/>
    <property type="match status" value="1"/>
</dbReference>
<dbReference type="EMBL" id="DF237245">
    <property type="protein sequence ID" value="GAQ86549.1"/>
    <property type="molecule type" value="Genomic_DNA"/>
</dbReference>
<dbReference type="PRINTS" id="PR00069">
    <property type="entry name" value="ALDKETRDTASE"/>
</dbReference>
<evidence type="ECO:0000313" key="5">
    <source>
        <dbReference type="EMBL" id="GAQ86549.1"/>
    </source>
</evidence>
<dbReference type="InterPro" id="IPR036812">
    <property type="entry name" value="NAD(P)_OxRdtase_dom_sf"/>
</dbReference>
<feature type="binding site" evidence="2">
    <location>
        <position position="120"/>
    </location>
    <ligand>
        <name>substrate</name>
    </ligand>
</feature>
<reference evidence="5 6" key="1">
    <citation type="journal article" date="2014" name="Nat. Commun.">
        <title>Klebsormidium flaccidum genome reveals primary factors for plant terrestrial adaptation.</title>
        <authorList>
            <person name="Hori K."/>
            <person name="Maruyama F."/>
            <person name="Fujisawa T."/>
            <person name="Togashi T."/>
            <person name="Yamamoto N."/>
            <person name="Seo M."/>
            <person name="Sato S."/>
            <person name="Yamada T."/>
            <person name="Mori H."/>
            <person name="Tajima N."/>
            <person name="Moriyama T."/>
            <person name="Ikeuchi M."/>
            <person name="Watanabe M."/>
            <person name="Wada H."/>
            <person name="Kobayashi K."/>
            <person name="Saito M."/>
            <person name="Masuda T."/>
            <person name="Sasaki-Sekimoto Y."/>
            <person name="Mashiguchi K."/>
            <person name="Awai K."/>
            <person name="Shimojima M."/>
            <person name="Masuda S."/>
            <person name="Iwai M."/>
            <person name="Nobusawa T."/>
            <person name="Narise T."/>
            <person name="Kondo S."/>
            <person name="Saito H."/>
            <person name="Sato R."/>
            <person name="Murakawa M."/>
            <person name="Ihara Y."/>
            <person name="Oshima-Yamada Y."/>
            <person name="Ohtaka K."/>
            <person name="Satoh M."/>
            <person name="Sonobe K."/>
            <person name="Ishii M."/>
            <person name="Ohtani R."/>
            <person name="Kanamori-Sato M."/>
            <person name="Honoki R."/>
            <person name="Miyazaki D."/>
            <person name="Mochizuki H."/>
            <person name="Umetsu J."/>
            <person name="Higashi K."/>
            <person name="Shibata D."/>
            <person name="Kamiya Y."/>
            <person name="Sato N."/>
            <person name="Nakamura Y."/>
            <person name="Tabata S."/>
            <person name="Ida S."/>
            <person name="Kurokawa K."/>
            <person name="Ohta H."/>
        </authorList>
    </citation>
    <scope>NUCLEOTIDE SEQUENCE [LARGE SCALE GENOMIC DNA]</scope>
    <source>
        <strain evidence="5 6">NIES-2285</strain>
    </source>
</reference>
<dbReference type="OMA" id="RHQRMNF"/>
<dbReference type="PANTHER" id="PTHR43827:SF13">
    <property type="entry name" value="ALDO_KETO REDUCTASE FAMILY PROTEIN"/>
    <property type="match status" value="1"/>
</dbReference>